<evidence type="ECO:0000313" key="2">
    <source>
        <dbReference type="EMBL" id="RRD24455.1"/>
    </source>
</evidence>
<feature type="domain" description="IrrE N-terminal-like" evidence="1">
    <location>
        <begin position="43"/>
        <end position="141"/>
    </location>
</feature>
<accession>A0A3P1UTM0</accession>
<proteinExistence type="predicted"/>
<evidence type="ECO:0000313" key="3">
    <source>
        <dbReference type="Proteomes" id="UP000271272"/>
    </source>
</evidence>
<dbReference type="InterPro" id="IPR010359">
    <property type="entry name" value="IrrE_HExxH"/>
</dbReference>
<name>A0A3P1UTM0_9ACTO</name>
<keyword evidence="3" id="KW-1185">Reference proteome</keyword>
<dbReference type="OrthoDB" id="3240543at2"/>
<dbReference type="Pfam" id="PF06114">
    <property type="entry name" value="Peptidase_M78"/>
    <property type="match status" value="1"/>
</dbReference>
<dbReference type="Gene3D" id="1.10.10.2910">
    <property type="match status" value="1"/>
</dbReference>
<dbReference type="EMBL" id="RQZC01000027">
    <property type="protein sequence ID" value="RRD24455.1"/>
    <property type="molecule type" value="Genomic_DNA"/>
</dbReference>
<dbReference type="Proteomes" id="UP000271272">
    <property type="component" value="Unassembled WGS sequence"/>
</dbReference>
<protein>
    <submittedName>
        <fullName evidence="2">ImmA/IrrE family metallo-endopeptidase</fullName>
    </submittedName>
</protein>
<organism evidence="2 3">
    <name type="scientific">Actinomyces bowdenii</name>
    <dbReference type="NCBI Taxonomy" id="131109"/>
    <lineage>
        <taxon>Bacteria</taxon>
        <taxon>Bacillati</taxon>
        <taxon>Actinomycetota</taxon>
        <taxon>Actinomycetes</taxon>
        <taxon>Actinomycetales</taxon>
        <taxon>Actinomycetaceae</taxon>
        <taxon>Actinomyces</taxon>
    </lineage>
</organism>
<sequence length="338" mass="37679">MSTRDQFAREADAERIAHQLVVECTQVSIPALREDPIGVLDRYAGINVVYSSRQAEAGCGKGGGYYRADPPTIYLHPSSSRRDAFTVLHEFAHHLQRHHPEWGFSLMDIRDSRQRMRVEETVCDRFAAEILLPPNQTDEETLVSHPADVMAQLFANSQSSRSAVVQAVAGRMPAYAKWILCVIDPKGVVTTSQSTYSDYSPGKKQIHTPLAQLALEAQAGPVRRHLDEAYTFSTGATMTGMWAEACRDHEGRYTFVALRPQRRYGVGQILEERFVCANPSCSVERDSTRNLRRCGKCGQPYCPDCVTCSCDPASTGKQCPECFTELTPHEVRHGHECA</sequence>
<evidence type="ECO:0000259" key="1">
    <source>
        <dbReference type="Pfam" id="PF06114"/>
    </source>
</evidence>
<reference evidence="2 3" key="1">
    <citation type="submission" date="2018-11" db="EMBL/GenBank/DDBJ databases">
        <title>Genomes From Bacteria Associated with the Canine Oral Cavity: a Test Case for Automated Genome-Based Taxonomic Assignment.</title>
        <authorList>
            <person name="Coil D.A."/>
            <person name="Jospin G."/>
            <person name="Darling A.E."/>
            <person name="Wallis C."/>
            <person name="Davis I.J."/>
            <person name="Harris S."/>
            <person name="Eisen J.A."/>
            <person name="Holcombe L.J."/>
            <person name="O'Flynn C."/>
        </authorList>
    </citation>
    <scope>NUCLEOTIDE SEQUENCE [LARGE SCALE GENOMIC DNA]</scope>
    <source>
        <strain evidence="2 3">OH5050</strain>
    </source>
</reference>
<gene>
    <name evidence="2" type="ORF">EII10_11375</name>
</gene>
<dbReference type="AlphaFoldDB" id="A0A3P1UTM0"/>
<dbReference type="RefSeq" id="WP_124934606.1">
    <property type="nucleotide sequence ID" value="NZ_RQZC01000027.1"/>
</dbReference>
<comment type="caution">
    <text evidence="2">The sequence shown here is derived from an EMBL/GenBank/DDBJ whole genome shotgun (WGS) entry which is preliminary data.</text>
</comment>